<dbReference type="Pfam" id="PF12697">
    <property type="entry name" value="Abhydrolase_6"/>
    <property type="match status" value="1"/>
</dbReference>
<dbReference type="Proteomes" id="UP000594263">
    <property type="component" value="Unplaced"/>
</dbReference>
<dbReference type="AlphaFoldDB" id="A0A7N0V5W7"/>
<dbReference type="OMA" id="CAFMPDH"/>
<dbReference type="Gene3D" id="3.40.50.1820">
    <property type="entry name" value="alpha/beta hydrolase"/>
    <property type="match status" value="1"/>
</dbReference>
<reference evidence="2" key="1">
    <citation type="submission" date="2021-01" db="UniProtKB">
        <authorList>
            <consortium name="EnsemblPlants"/>
        </authorList>
    </citation>
    <scope>IDENTIFICATION</scope>
</reference>
<evidence type="ECO:0000259" key="1">
    <source>
        <dbReference type="Pfam" id="PF12697"/>
    </source>
</evidence>
<dbReference type="PANTHER" id="PTHR10992:SF1078">
    <property type="entry name" value="AB HYDROLASE-1 DOMAIN-CONTAINING PROTEIN"/>
    <property type="match status" value="1"/>
</dbReference>
<accession>A0A7N0V5W7</accession>
<dbReference type="InterPro" id="IPR029058">
    <property type="entry name" value="AB_hydrolase_fold"/>
</dbReference>
<dbReference type="GO" id="GO:0009696">
    <property type="term" value="P:salicylic acid metabolic process"/>
    <property type="evidence" value="ECO:0007669"/>
    <property type="project" value="TreeGrafter"/>
</dbReference>
<dbReference type="GO" id="GO:0009694">
    <property type="term" value="P:jasmonic acid metabolic process"/>
    <property type="evidence" value="ECO:0007669"/>
    <property type="project" value="TreeGrafter"/>
</dbReference>
<name>A0A7N0V5W7_KALFE</name>
<feature type="domain" description="AB hydrolase-1" evidence="1">
    <location>
        <begin position="14"/>
        <end position="257"/>
    </location>
</feature>
<proteinExistence type="predicted"/>
<dbReference type="GO" id="GO:0080032">
    <property type="term" value="F:methyl jasmonate esterase activity"/>
    <property type="evidence" value="ECO:0007669"/>
    <property type="project" value="TreeGrafter"/>
</dbReference>
<dbReference type="Gramene" id="Kaladp0154s0002.1.v1.1">
    <property type="protein sequence ID" value="Kaladp0154s0002.1.v1.1"/>
    <property type="gene ID" value="Kaladp0154s0002.v1.1"/>
</dbReference>
<dbReference type="PANTHER" id="PTHR10992">
    <property type="entry name" value="METHYLESTERASE FAMILY MEMBER"/>
    <property type="match status" value="1"/>
</dbReference>
<evidence type="ECO:0000313" key="3">
    <source>
        <dbReference type="Proteomes" id="UP000594263"/>
    </source>
</evidence>
<protein>
    <recommendedName>
        <fullName evidence="1">AB hydrolase-1 domain-containing protein</fullName>
    </recommendedName>
</protein>
<sequence length="268" mass="29863">MGQMEKPGTERKHFVLIHGACHGAWCWYKVKTQLKNAGHHVTALDMAASGIDTRSIQDVGTMEEYSQPLLDFMEELPQGEKVVLVGHSLGGINIAVAMEKFPEKISVAVFLTAFMPDTVNPRPYVVQELFARASPGNWMDTIFTAQESLSEPPAIIHFGPEFMKQKFYQNSPLEDLELARMLTRPGSLYICDLTRGEKFRVGAYGSVKRVYVVCGEDLGIPKEFQHWMIENYGAATDVMDIPNADHMAMLSTPEEVVKCLSAASVKYA</sequence>
<evidence type="ECO:0000313" key="2">
    <source>
        <dbReference type="EnsemblPlants" id="Kaladp0154s0002.1.v1.1"/>
    </source>
</evidence>
<dbReference type="GO" id="GO:0080030">
    <property type="term" value="F:methyl indole-3-acetate esterase activity"/>
    <property type="evidence" value="ECO:0007669"/>
    <property type="project" value="TreeGrafter"/>
</dbReference>
<keyword evidence="3" id="KW-1185">Reference proteome</keyword>
<dbReference type="InterPro" id="IPR045889">
    <property type="entry name" value="MES/HNL"/>
</dbReference>
<dbReference type="EnsemblPlants" id="Kaladp0154s0002.1.v1.1">
    <property type="protein sequence ID" value="Kaladp0154s0002.1.v1.1"/>
    <property type="gene ID" value="Kaladp0154s0002.v1.1"/>
</dbReference>
<dbReference type="InterPro" id="IPR000073">
    <property type="entry name" value="AB_hydrolase_1"/>
</dbReference>
<organism evidence="2 3">
    <name type="scientific">Kalanchoe fedtschenkoi</name>
    <name type="common">Lavender scallops</name>
    <name type="synonym">South American air plant</name>
    <dbReference type="NCBI Taxonomy" id="63787"/>
    <lineage>
        <taxon>Eukaryota</taxon>
        <taxon>Viridiplantae</taxon>
        <taxon>Streptophyta</taxon>
        <taxon>Embryophyta</taxon>
        <taxon>Tracheophyta</taxon>
        <taxon>Spermatophyta</taxon>
        <taxon>Magnoliopsida</taxon>
        <taxon>eudicotyledons</taxon>
        <taxon>Gunneridae</taxon>
        <taxon>Pentapetalae</taxon>
        <taxon>Saxifragales</taxon>
        <taxon>Crassulaceae</taxon>
        <taxon>Kalanchoe</taxon>
    </lineage>
</organism>
<dbReference type="SUPFAM" id="SSF53474">
    <property type="entry name" value="alpha/beta-Hydrolases"/>
    <property type="match status" value="1"/>
</dbReference>
<dbReference type="GO" id="GO:0080031">
    <property type="term" value="F:methyl salicylate esterase activity"/>
    <property type="evidence" value="ECO:0007669"/>
    <property type="project" value="TreeGrafter"/>
</dbReference>
<dbReference type="FunFam" id="3.40.50.1820:FF:000051">
    <property type="entry name" value="(S)-hydroxynitrile lyase"/>
    <property type="match status" value="1"/>
</dbReference>